<proteinExistence type="predicted"/>
<dbReference type="Proteomes" id="UP000823674">
    <property type="component" value="Chromosome A01"/>
</dbReference>
<dbReference type="EMBL" id="JADBGQ010000001">
    <property type="protein sequence ID" value="KAG5415025.1"/>
    <property type="molecule type" value="Genomic_DNA"/>
</dbReference>
<evidence type="ECO:0000313" key="1">
    <source>
        <dbReference type="EMBL" id="KAG5415025.1"/>
    </source>
</evidence>
<comment type="caution">
    <text evidence="1">The sequence shown here is derived from an EMBL/GenBank/DDBJ whole genome shotgun (WGS) entry which is preliminary data.</text>
</comment>
<protein>
    <submittedName>
        <fullName evidence="1">Uncharacterized protein</fullName>
    </submittedName>
</protein>
<organism evidence="1 2">
    <name type="scientific">Brassica rapa subsp. trilocularis</name>
    <dbReference type="NCBI Taxonomy" id="1813537"/>
    <lineage>
        <taxon>Eukaryota</taxon>
        <taxon>Viridiplantae</taxon>
        <taxon>Streptophyta</taxon>
        <taxon>Embryophyta</taxon>
        <taxon>Tracheophyta</taxon>
        <taxon>Spermatophyta</taxon>
        <taxon>Magnoliopsida</taxon>
        <taxon>eudicotyledons</taxon>
        <taxon>Gunneridae</taxon>
        <taxon>Pentapetalae</taxon>
        <taxon>rosids</taxon>
        <taxon>malvids</taxon>
        <taxon>Brassicales</taxon>
        <taxon>Brassicaceae</taxon>
        <taxon>Brassiceae</taxon>
        <taxon>Brassica</taxon>
    </lineage>
</organism>
<keyword evidence="2" id="KW-1185">Reference proteome</keyword>
<name>A0ABQ7NW08_BRACM</name>
<reference evidence="1 2" key="1">
    <citation type="submission" date="2021-03" db="EMBL/GenBank/DDBJ databases">
        <authorList>
            <person name="King G.J."/>
            <person name="Bancroft I."/>
            <person name="Baten A."/>
            <person name="Bloomfield J."/>
            <person name="Borpatragohain P."/>
            <person name="He Z."/>
            <person name="Irish N."/>
            <person name="Irwin J."/>
            <person name="Liu K."/>
            <person name="Mauleon R.P."/>
            <person name="Moore J."/>
            <person name="Morris R."/>
            <person name="Ostergaard L."/>
            <person name="Wang B."/>
            <person name="Wells R."/>
        </authorList>
    </citation>
    <scope>NUCLEOTIDE SEQUENCE [LARGE SCALE GENOMIC DNA]</scope>
    <source>
        <strain evidence="1">R-o-18</strain>
        <tissue evidence="1">Leaf</tissue>
    </source>
</reference>
<sequence length="134" mass="15194">MEEISPAVSLPFPETQMEFAGIMGIMLRKGYCYSQYSTQDSHSVDSFPYTSCSVFGSHVAQYRERSTFQKKMISEQRAGVCLTSRLCLRRLILRSPTNSLIHGRFNPQSTAHFFGVYNSPGGSQVTNYCRERKS</sequence>
<accession>A0ABQ7NW08</accession>
<evidence type="ECO:0000313" key="2">
    <source>
        <dbReference type="Proteomes" id="UP000823674"/>
    </source>
</evidence>
<gene>
    <name evidence="1" type="primary">A01p027210.1_BraROA</name>
    <name evidence="1" type="ORF">IGI04_002592</name>
</gene>